<dbReference type="EMBL" id="FXUL01000020">
    <property type="protein sequence ID" value="SMP74100.1"/>
    <property type="molecule type" value="Genomic_DNA"/>
</dbReference>
<evidence type="ECO:0000313" key="4">
    <source>
        <dbReference type="Proteomes" id="UP001158049"/>
    </source>
</evidence>
<proteinExistence type="predicted"/>
<evidence type="ECO:0000256" key="1">
    <source>
        <dbReference type="SAM" id="MobiDB-lite"/>
    </source>
</evidence>
<organism evidence="3 4">
    <name type="scientific">Noviherbaspirillum suwonense</name>
    <dbReference type="NCBI Taxonomy" id="1224511"/>
    <lineage>
        <taxon>Bacteria</taxon>
        <taxon>Pseudomonadati</taxon>
        <taxon>Pseudomonadota</taxon>
        <taxon>Betaproteobacteria</taxon>
        <taxon>Burkholderiales</taxon>
        <taxon>Oxalobacteraceae</taxon>
        <taxon>Noviherbaspirillum</taxon>
    </lineage>
</organism>
<feature type="region of interest" description="Disordered" evidence="1">
    <location>
        <begin position="68"/>
        <end position="87"/>
    </location>
</feature>
<feature type="chain" id="PRO_5045856788" evidence="2">
    <location>
        <begin position="20"/>
        <end position="185"/>
    </location>
</feature>
<protein>
    <submittedName>
        <fullName evidence="3">Uncharacterized protein</fullName>
    </submittedName>
</protein>
<feature type="region of interest" description="Disordered" evidence="1">
    <location>
        <begin position="20"/>
        <end position="50"/>
    </location>
</feature>
<keyword evidence="2" id="KW-0732">Signal</keyword>
<dbReference type="RefSeq" id="WP_283444372.1">
    <property type="nucleotide sequence ID" value="NZ_FXUL01000020.1"/>
</dbReference>
<feature type="compositionally biased region" description="Low complexity" evidence="1">
    <location>
        <begin position="24"/>
        <end position="41"/>
    </location>
</feature>
<reference evidence="3 4" key="1">
    <citation type="submission" date="2017-05" db="EMBL/GenBank/DDBJ databases">
        <authorList>
            <person name="Varghese N."/>
            <person name="Submissions S."/>
        </authorList>
    </citation>
    <scope>NUCLEOTIDE SEQUENCE [LARGE SCALE GENOMIC DNA]</scope>
    <source>
        <strain evidence="3 4">DSM 26001</strain>
    </source>
</reference>
<comment type="caution">
    <text evidence="3">The sequence shown here is derived from an EMBL/GenBank/DDBJ whole genome shotgun (WGS) entry which is preliminary data.</text>
</comment>
<feature type="region of interest" description="Disordered" evidence="1">
    <location>
        <begin position="165"/>
        <end position="185"/>
    </location>
</feature>
<keyword evidence="4" id="KW-1185">Reference proteome</keyword>
<dbReference type="Proteomes" id="UP001158049">
    <property type="component" value="Unassembled WGS sequence"/>
</dbReference>
<evidence type="ECO:0000313" key="3">
    <source>
        <dbReference type="EMBL" id="SMP74100.1"/>
    </source>
</evidence>
<accession>A0ABY1QK83</accession>
<feature type="signal peptide" evidence="2">
    <location>
        <begin position="1"/>
        <end position="19"/>
    </location>
</feature>
<gene>
    <name evidence="3" type="ORF">SAMN06295970_12057</name>
</gene>
<sequence length="185" mass="18986">MSKFLTALLLMGACITVSAQGTDSTSGKSKTATSKTAATKTAAKKAPAKATKKGKAAAAAAATAGAAGAAAAGTDEEDREPDTAGTTGLDYDCALGDKVTIFSNAADDKHIALRWNKRLLRLTRVETTTGAHRFENRRQGMVWIGIPAKGILLDSKKGQQLANECKSADQLKPSTAPAAPGLGIQ</sequence>
<evidence type="ECO:0000256" key="2">
    <source>
        <dbReference type="SAM" id="SignalP"/>
    </source>
</evidence>
<name>A0ABY1QK83_9BURK</name>